<sequence>AKWNRLRFLIPTVTSQAQKEAQSSTVAPTGVNITDELIAGGLSTLMLRLWFERDEKDRRRVPVLLHRLRIRISDSLHPLHGTQSVFRIECEYANGAARWVVYRQLRDFLSLHTHYAVSNAYNRNVDNLPEFPRTSLPYFKFLKKESREKGGEVKRADFARLQREALEDYLISLVRAVMFHPASNRLAGFLEISALSISLAQSGGAQYKAGYLRVEAVTSNKPSGFGRRAASRREKREQKWCSIRESYLVAVEEPGQTSVWDVFMLDPDFKIERPMRYYRQGLHLLQGEQHERQSEEVKDKASSSSSTSSRPPTPMLDPSTNTNPLMEAPSKNQAQDEDEKTKKKKSSDVSKHTFYVENSQTRLKLYAKSERQMLQWIAALERVAATSHYTGRNRFDSFSPIRLNVAAQWLVDGRDYFWNLSRAILLARDVIYIHDWWLSPELQLRRPGKPKYRLDRLLERKAKEGIKVYIIVYQEVSNRTTPTDSNYTKQRMTSLHPNIMVQRSPSHFQTGTFYWAHHEKLCVIDETIAFMGGLDLCFGRWDTSQHVLTDDPGDEGAEEIWPGKDYSNGRMNDFHTLNKPEEDMHDRTRIPRMPWHDVGLQVLGQPARDVARHFVQRWNYLLRIKNHSRVMPFLLPPPEFKPGELGQLGLTGTCEMQICRSAGPWSLGTPDRIEHSIQNAYLKAIQMSEHFVYIENQFFISSTVVGDVTVENKIGDAIVHRIIRAHREGIPWKCCVVIPLLPGFPFPVDHTDASSVRIILECQNRTICRGPNSIFARLRRENIDPDNYFTVFSLRNWGKLRGDVLTSELVYIHGKVCIVDDRLVIIGSANINERSQRGDRDSEIAAIIRDTDMIDGSMAGKPFKVGRFAHTLRVRLMREHVGVDVDAIDEQDMLAKDPPKEEHQQHEWDPDAEQEYGREDVTAKKSAREVVHGSSDIGSKDLAEVLQRTSISRRPPEGFPDARAGNKSLQDERQTFTRDGEKVPGFTSSVVPTLEEQMIMEHRPSAEHAYGSPIEEDIEKEAKEDAGASSGDLRDETGLLCGAPADAQPEADDQPPHASEVKSDADTEEKRAPHVRSILRRHLGAKLGHNPWTLPTPTPKIDPDGFEDPVCDAFWKDVWVASAVHNTEIFRRVFHAIPDDLVATWKQYTEFVAHHERLNKPEGEDKAPHDDDAACSKTGSSGDDKEPSVPNGQGPSEKVKKPEKGEPPFTRQEREEMESLLRELCGHLVLYPTRFLEGEDIANNFLFNADRLMPMPIYD</sequence>
<dbReference type="GO" id="GO:0035556">
    <property type="term" value="P:intracellular signal transduction"/>
    <property type="evidence" value="ECO:0007669"/>
    <property type="project" value="InterPro"/>
</dbReference>
<dbReference type="GO" id="GO:0006654">
    <property type="term" value="P:phosphatidic acid biosynthetic process"/>
    <property type="evidence" value="ECO:0007669"/>
    <property type="project" value="InterPro"/>
</dbReference>
<gene>
    <name evidence="17" type="ORF">HETIRDRAFT_317271</name>
</gene>
<dbReference type="CDD" id="cd06093">
    <property type="entry name" value="PX_domain"/>
    <property type="match status" value="1"/>
</dbReference>
<evidence type="ECO:0000256" key="4">
    <source>
        <dbReference type="ARBA" id="ARBA00022737"/>
    </source>
</evidence>
<dbReference type="EMBL" id="KI925458">
    <property type="protein sequence ID" value="ETW81784.1"/>
    <property type="molecule type" value="Genomic_DNA"/>
</dbReference>
<dbReference type="eggNOG" id="KOG1329">
    <property type="taxonomic scope" value="Eukaryota"/>
</dbReference>
<dbReference type="FunCoup" id="W4K7R7">
    <property type="interactions" value="440"/>
</dbReference>
<feature type="compositionally biased region" description="Basic and acidic residues" evidence="13">
    <location>
        <begin position="896"/>
        <end position="931"/>
    </location>
</feature>
<feature type="region of interest" description="Disordered" evidence="13">
    <location>
        <begin position="287"/>
        <end position="351"/>
    </location>
</feature>
<reference evidence="17 18" key="1">
    <citation type="journal article" date="2012" name="New Phytol.">
        <title>Insight into trade-off between wood decay and parasitism from the genome of a fungal forest pathogen.</title>
        <authorList>
            <person name="Olson A."/>
            <person name="Aerts A."/>
            <person name="Asiegbu F."/>
            <person name="Belbahri L."/>
            <person name="Bouzid O."/>
            <person name="Broberg A."/>
            <person name="Canback B."/>
            <person name="Coutinho P.M."/>
            <person name="Cullen D."/>
            <person name="Dalman K."/>
            <person name="Deflorio G."/>
            <person name="van Diepen L.T."/>
            <person name="Dunand C."/>
            <person name="Duplessis S."/>
            <person name="Durling M."/>
            <person name="Gonthier P."/>
            <person name="Grimwood J."/>
            <person name="Fossdal C.G."/>
            <person name="Hansson D."/>
            <person name="Henrissat B."/>
            <person name="Hietala A."/>
            <person name="Himmelstrand K."/>
            <person name="Hoffmeister D."/>
            <person name="Hogberg N."/>
            <person name="James T.Y."/>
            <person name="Karlsson M."/>
            <person name="Kohler A."/>
            <person name="Kues U."/>
            <person name="Lee Y.H."/>
            <person name="Lin Y.C."/>
            <person name="Lind M."/>
            <person name="Lindquist E."/>
            <person name="Lombard V."/>
            <person name="Lucas S."/>
            <person name="Lunden K."/>
            <person name="Morin E."/>
            <person name="Murat C."/>
            <person name="Park J."/>
            <person name="Raffaello T."/>
            <person name="Rouze P."/>
            <person name="Salamov A."/>
            <person name="Schmutz J."/>
            <person name="Solheim H."/>
            <person name="Stahlberg J."/>
            <person name="Velez H."/>
            <person name="de Vries R.P."/>
            <person name="Wiebenga A."/>
            <person name="Woodward S."/>
            <person name="Yakovlev I."/>
            <person name="Garbelotto M."/>
            <person name="Martin F."/>
            <person name="Grigoriev I.V."/>
            <person name="Stenlid J."/>
        </authorList>
    </citation>
    <scope>NUCLEOTIDE SEQUENCE [LARGE SCALE GENOMIC DNA]</scope>
    <source>
        <strain evidence="17 18">TC 32-1</strain>
    </source>
</reference>
<dbReference type="CDD" id="cd09138">
    <property type="entry name" value="PLDc_vPLD1_2_yPLD_like_1"/>
    <property type="match status" value="1"/>
</dbReference>
<feature type="region of interest" description="Disordered" evidence="13">
    <location>
        <begin position="1021"/>
        <end position="1073"/>
    </location>
</feature>
<dbReference type="InterPro" id="IPR015679">
    <property type="entry name" value="PLipase_D_fam"/>
</dbReference>
<dbReference type="PIRSF" id="PIRSF009376">
    <property type="entry name" value="Phospholipase_D_euk"/>
    <property type="match status" value="1"/>
</dbReference>
<name>W4K7R7_HETIT</name>
<dbReference type="PROSITE" id="PS50035">
    <property type="entry name" value="PLD"/>
    <property type="match status" value="2"/>
</dbReference>
<dbReference type="SUPFAM" id="SSF56024">
    <property type="entry name" value="Phospholipase D/nuclease"/>
    <property type="match status" value="2"/>
</dbReference>
<evidence type="ECO:0000256" key="8">
    <source>
        <dbReference type="ARBA" id="ARBA00023288"/>
    </source>
</evidence>
<comment type="subcellular location">
    <subcellularLocation>
        <location evidence="9">Endomembrane system</location>
        <topology evidence="9">Lipid-anchor</topology>
    </subcellularLocation>
</comment>
<dbReference type="Gene3D" id="3.30.870.10">
    <property type="entry name" value="Endonuclease Chain A"/>
    <property type="match status" value="2"/>
</dbReference>
<dbReference type="InterPro" id="IPR001736">
    <property type="entry name" value="PLipase_D/transphosphatidylase"/>
</dbReference>
<dbReference type="SMART" id="SM00312">
    <property type="entry name" value="PX"/>
    <property type="match status" value="1"/>
</dbReference>
<dbReference type="GO" id="GO:0012505">
    <property type="term" value="C:endomembrane system"/>
    <property type="evidence" value="ECO:0007669"/>
    <property type="project" value="UniProtKB-SubCell"/>
</dbReference>
<dbReference type="GO" id="GO:0035091">
    <property type="term" value="F:phosphatidylinositol binding"/>
    <property type="evidence" value="ECO:0007669"/>
    <property type="project" value="InterPro"/>
</dbReference>
<protein>
    <recommendedName>
        <fullName evidence="11">Phospholipase D1</fullName>
        <ecNumber evidence="3">3.1.4.4</ecNumber>
    </recommendedName>
    <alternativeName>
        <fullName evidence="10">Choline phosphatase 1</fullName>
    </alternativeName>
    <alternativeName>
        <fullName evidence="12">Phosphatidylcholine-hydrolyzing phospholipase D1</fullName>
    </alternativeName>
</protein>
<dbReference type="HOGENOM" id="CLU_000690_3_2_1"/>
<feature type="compositionally biased region" description="Basic and acidic residues" evidence="13">
    <location>
        <begin position="1157"/>
        <end position="1174"/>
    </location>
</feature>
<dbReference type="Gene3D" id="3.30.1520.10">
    <property type="entry name" value="Phox-like domain"/>
    <property type="match status" value="1"/>
</dbReference>
<evidence type="ECO:0000256" key="1">
    <source>
        <dbReference type="ARBA" id="ARBA00000798"/>
    </source>
</evidence>
<dbReference type="OrthoDB" id="14911at2759"/>
<evidence type="ECO:0000256" key="6">
    <source>
        <dbReference type="ARBA" id="ARBA00022963"/>
    </source>
</evidence>
<dbReference type="Proteomes" id="UP000030671">
    <property type="component" value="Unassembled WGS sequence"/>
</dbReference>
<comment type="catalytic activity">
    <reaction evidence="1">
        <text>a 1,2-diacyl-sn-glycero-3-phosphocholine + H2O = a 1,2-diacyl-sn-glycero-3-phosphate + choline + H(+)</text>
        <dbReference type="Rhea" id="RHEA:14445"/>
        <dbReference type="ChEBI" id="CHEBI:15354"/>
        <dbReference type="ChEBI" id="CHEBI:15377"/>
        <dbReference type="ChEBI" id="CHEBI:15378"/>
        <dbReference type="ChEBI" id="CHEBI:57643"/>
        <dbReference type="ChEBI" id="CHEBI:58608"/>
        <dbReference type="EC" id="3.1.4.4"/>
    </reaction>
</comment>
<evidence type="ECO:0000259" key="15">
    <source>
        <dbReference type="PROSITE" id="PS50035"/>
    </source>
</evidence>
<feature type="region of interest" description="Disordered" evidence="13">
    <location>
        <begin position="1157"/>
        <end position="1217"/>
    </location>
</feature>
<dbReference type="PANTHER" id="PTHR18896">
    <property type="entry name" value="PHOSPHOLIPASE D"/>
    <property type="match status" value="1"/>
</dbReference>
<keyword evidence="6" id="KW-0442">Lipid degradation</keyword>
<dbReference type="STRING" id="747525.W4K7R7"/>
<feature type="compositionally biased region" description="Basic and acidic residues" evidence="13">
    <location>
        <begin position="288"/>
        <end position="301"/>
    </location>
</feature>
<accession>W4K7R7</accession>
<dbReference type="InterPro" id="IPR011993">
    <property type="entry name" value="PH-like_dom_sf"/>
</dbReference>
<dbReference type="CDD" id="cd09141">
    <property type="entry name" value="PLDc_vPLD1_2_yPLD_like_2"/>
    <property type="match status" value="1"/>
</dbReference>
<dbReference type="RefSeq" id="XP_009546389.1">
    <property type="nucleotide sequence ID" value="XM_009548094.1"/>
</dbReference>
<dbReference type="Gene3D" id="2.30.29.30">
    <property type="entry name" value="Pleckstrin-homology domain (PH domain)/Phosphotyrosine-binding domain (PTB)"/>
    <property type="match status" value="1"/>
</dbReference>
<feature type="domain" description="PH" evidence="14">
    <location>
        <begin position="205"/>
        <end position="385"/>
    </location>
</feature>
<dbReference type="SMART" id="SM00233">
    <property type="entry name" value="PH"/>
    <property type="match status" value="1"/>
</dbReference>
<dbReference type="PROSITE" id="PS50195">
    <property type="entry name" value="PX"/>
    <property type="match status" value="1"/>
</dbReference>
<dbReference type="SUPFAM" id="SSF64268">
    <property type="entry name" value="PX domain"/>
    <property type="match status" value="1"/>
</dbReference>
<evidence type="ECO:0000256" key="11">
    <source>
        <dbReference type="ARBA" id="ARBA00074658"/>
    </source>
</evidence>
<evidence type="ECO:0000256" key="10">
    <source>
        <dbReference type="ARBA" id="ARBA00042228"/>
    </source>
</evidence>
<feature type="compositionally biased region" description="Basic and acidic residues" evidence="13">
    <location>
        <begin position="1197"/>
        <end position="1217"/>
    </location>
</feature>
<feature type="compositionally biased region" description="Basic and acidic residues" evidence="13">
    <location>
        <begin position="1021"/>
        <end position="1037"/>
    </location>
</feature>
<dbReference type="InterPro" id="IPR016555">
    <property type="entry name" value="PLipase_D_euk"/>
</dbReference>
<feature type="region of interest" description="Disordered" evidence="13">
    <location>
        <begin position="952"/>
        <end position="987"/>
    </location>
</feature>
<dbReference type="FunFam" id="3.30.870.10:FF:000011">
    <property type="entry name" value="Phospholipase"/>
    <property type="match status" value="1"/>
</dbReference>
<evidence type="ECO:0000313" key="18">
    <source>
        <dbReference type="Proteomes" id="UP000030671"/>
    </source>
</evidence>
<dbReference type="InterPro" id="IPR001849">
    <property type="entry name" value="PH_domain"/>
</dbReference>
<dbReference type="GeneID" id="20670406"/>
<evidence type="ECO:0000256" key="7">
    <source>
        <dbReference type="ARBA" id="ARBA00023098"/>
    </source>
</evidence>
<dbReference type="InterPro" id="IPR036871">
    <property type="entry name" value="PX_dom_sf"/>
</dbReference>
<dbReference type="EC" id="3.1.4.4" evidence="3"/>
<proteinExistence type="inferred from homology"/>
<dbReference type="GO" id="GO:0009395">
    <property type="term" value="P:phospholipid catabolic process"/>
    <property type="evidence" value="ECO:0007669"/>
    <property type="project" value="TreeGrafter"/>
</dbReference>
<evidence type="ECO:0000256" key="13">
    <source>
        <dbReference type="SAM" id="MobiDB-lite"/>
    </source>
</evidence>
<feature type="domain" description="PLD phosphodiesterase" evidence="15">
    <location>
        <begin position="513"/>
        <end position="540"/>
    </location>
</feature>
<evidence type="ECO:0000313" key="17">
    <source>
        <dbReference type="EMBL" id="ETW81784.1"/>
    </source>
</evidence>
<evidence type="ECO:0000256" key="5">
    <source>
        <dbReference type="ARBA" id="ARBA00022801"/>
    </source>
</evidence>
<feature type="domain" description="PX" evidence="16">
    <location>
        <begin position="64"/>
        <end position="196"/>
    </location>
</feature>
<feature type="compositionally biased region" description="Basic and acidic residues" evidence="13">
    <location>
        <begin position="1059"/>
        <end position="1072"/>
    </location>
</feature>
<feature type="non-terminal residue" evidence="17">
    <location>
        <position position="1"/>
    </location>
</feature>
<dbReference type="Pfam" id="PF00614">
    <property type="entry name" value="PLDc"/>
    <property type="match status" value="1"/>
</dbReference>
<feature type="compositionally biased region" description="Basic and acidic residues" evidence="13">
    <location>
        <begin position="969"/>
        <end position="982"/>
    </location>
</feature>
<dbReference type="PROSITE" id="PS50003">
    <property type="entry name" value="PH_DOMAIN"/>
    <property type="match status" value="1"/>
</dbReference>
<comment type="similarity">
    <text evidence="2">Belongs to the phospholipase D family.</text>
</comment>
<dbReference type="SMART" id="SM00155">
    <property type="entry name" value="PLDc"/>
    <property type="match status" value="2"/>
</dbReference>
<dbReference type="InParanoid" id="W4K7R7"/>
<dbReference type="KEGG" id="hir:HETIRDRAFT_317271"/>
<evidence type="ECO:0000256" key="2">
    <source>
        <dbReference type="ARBA" id="ARBA00008664"/>
    </source>
</evidence>
<dbReference type="AlphaFoldDB" id="W4K7R7"/>
<evidence type="ECO:0000256" key="3">
    <source>
        <dbReference type="ARBA" id="ARBA00012027"/>
    </source>
</evidence>
<keyword evidence="18" id="KW-1185">Reference proteome</keyword>
<evidence type="ECO:0000256" key="12">
    <source>
        <dbReference type="ARBA" id="ARBA00079280"/>
    </source>
</evidence>
<evidence type="ECO:0000256" key="9">
    <source>
        <dbReference type="ARBA" id="ARBA00037868"/>
    </source>
</evidence>
<dbReference type="Pfam" id="PF13091">
    <property type="entry name" value="PLDc_2"/>
    <property type="match status" value="1"/>
</dbReference>
<evidence type="ECO:0000259" key="16">
    <source>
        <dbReference type="PROSITE" id="PS50195"/>
    </source>
</evidence>
<dbReference type="InterPro" id="IPR001683">
    <property type="entry name" value="PX_dom"/>
</dbReference>
<feature type="domain" description="PLD phosphodiesterase" evidence="15">
    <location>
        <begin position="808"/>
        <end position="835"/>
    </location>
</feature>
<keyword evidence="7" id="KW-0443">Lipid metabolism</keyword>
<dbReference type="GO" id="GO:0004630">
    <property type="term" value="F:phospholipase D activity"/>
    <property type="evidence" value="ECO:0007669"/>
    <property type="project" value="UniProtKB-EC"/>
</dbReference>
<dbReference type="PANTHER" id="PTHR18896:SF76">
    <property type="entry name" value="PHOSPHOLIPASE"/>
    <property type="match status" value="1"/>
</dbReference>
<keyword evidence="4" id="KW-0677">Repeat</keyword>
<keyword evidence="5" id="KW-0378">Hydrolase</keyword>
<organism evidence="17 18">
    <name type="scientific">Heterobasidion irregulare (strain TC 32-1)</name>
    <dbReference type="NCBI Taxonomy" id="747525"/>
    <lineage>
        <taxon>Eukaryota</taxon>
        <taxon>Fungi</taxon>
        <taxon>Dikarya</taxon>
        <taxon>Basidiomycota</taxon>
        <taxon>Agaricomycotina</taxon>
        <taxon>Agaricomycetes</taxon>
        <taxon>Russulales</taxon>
        <taxon>Bondarzewiaceae</taxon>
        <taxon>Heterobasidion</taxon>
        <taxon>Heterobasidion annosum species complex</taxon>
    </lineage>
</organism>
<evidence type="ECO:0000259" key="14">
    <source>
        <dbReference type="PROSITE" id="PS50003"/>
    </source>
</evidence>
<dbReference type="InterPro" id="IPR025202">
    <property type="entry name" value="PLD-like_dom"/>
</dbReference>
<feature type="region of interest" description="Disordered" evidence="13">
    <location>
        <begin position="896"/>
        <end position="938"/>
    </location>
</feature>
<keyword evidence="8" id="KW-0449">Lipoprotein</keyword>